<reference evidence="1" key="2">
    <citation type="submission" date="2021-03" db="UniProtKB">
        <authorList>
            <consortium name="EnsemblPlants"/>
        </authorList>
    </citation>
    <scope>IDENTIFICATION</scope>
</reference>
<accession>A0A803PQ61</accession>
<dbReference type="AlphaFoldDB" id="A0A803PQ61"/>
<keyword evidence="2" id="KW-1185">Reference proteome</keyword>
<dbReference type="Proteomes" id="UP000596661">
    <property type="component" value="Chromosome 5"/>
</dbReference>
<dbReference type="EMBL" id="UZAU01000417">
    <property type="status" value="NOT_ANNOTATED_CDS"/>
    <property type="molecule type" value="Genomic_DNA"/>
</dbReference>
<proteinExistence type="predicted"/>
<dbReference type="EnsemblPlants" id="evm.model.05.367">
    <property type="protein sequence ID" value="cds.evm.model.05.367"/>
    <property type="gene ID" value="evm.TU.05.367"/>
</dbReference>
<name>A0A803PQ61_CANSA</name>
<evidence type="ECO:0000313" key="2">
    <source>
        <dbReference type="Proteomes" id="UP000596661"/>
    </source>
</evidence>
<evidence type="ECO:0000313" key="1">
    <source>
        <dbReference type="EnsemblPlants" id="cds.evm.model.05.367"/>
    </source>
</evidence>
<reference evidence="1" key="1">
    <citation type="submission" date="2018-11" db="EMBL/GenBank/DDBJ databases">
        <authorList>
            <person name="Grassa J C."/>
        </authorList>
    </citation>
    <scope>NUCLEOTIDE SEQUENCE [LARGE SCALE GENOMIC DNA]</scope>
</reference>
<protein>
    <submittedName>
        <fullName evidence="1">Uncharacterized protein</fullName>
    </submittedName>
</protein>
<sequence>MPIVLQLLGFSCQFDDPSFPSSSPKVSSSGLETMGRVGMVGEDTQPLDGKDTEVGHAKAPVANHGAESLNNESKVEEAMPARRRTYRTCTVFSNYPLGSYDDDSQTLSRLGPPSLIGVEHVFVLASEPQALDVGAQGNRWVSPPSVITARVLDRIRKSGLVRGVQWAVLPLHPYFRDITAYFGMYPTQITSKGIKRTNHPLRWIVCHFIVLLEYLDSSLVGVLSRWLGLLVEFTMTKTKNLG</sequence>
<organism evidence="1 2">
    <name type="scientific">Cannabis sativa</name>
    <name type="common">Hemp</name>
    <name type="synonym">Marijuana</name>
    <dbReference type="NCBI Taxonomy" id="3483"/>
    <lineage>
        <taxon>Eukaryota</taxon>
        <taxon>Viridiplantae</taxon>
        <taxon>Streptophyta</taxon>
        <taxon>Embryophyta</taxon>
        <taxon>Tracheophyta</taxon>
        <taxon>Spermatophyta</taxon>
        <taxon>Magnoliopsida</taxon>
        <taxon>eudicotyledons</taxon>
        <taxon>Gunneridae</taxon>
        <taxon>Pentapetalae</taxon>
        <taxon>rosids</taxon>
        <taxon>fabids</taxon>
        <taxon>Rosales</taxon>
        <taxon>Cannabaceae</taxon>
        <taxon>Cannabis</taxon>
    </lineage>
</organism>
<dbReference type="Gramene" id="evm.model.05.367">
    <property type="protein sequence ID" value="cds.evm.model.05.367"/>
    <property type="gene ID" value="evm.TU.05.367"/>
</dbReference>